<gene>
    <name evidence="3" type="ORF">CA000_09365</name>
</gene>
<dbReference type="Gene3D" id="6.20.70.20">
    <property type="match status" value="1"/>
</dbReference>
<dbReference type="PANTHER" id="PTHR35191">
    <property type="entry name" value="PROPHAGE SIDE TAIL FIBER PROTEIN HOMOLOG STFQ-RELATED"/>
    <property type="match status" value="1"/>
</dbReference>
<feature type="region of interest" description="Disordered" evidence="1">
    <location>
        <begin position="177"/>
        <end position="201"/>
    </location>
</feature>
<evidence type="ECO:0000259" key="2">
    <source>
        <dbReference type="Pfam" id="PF12571"/>
    </source>
</evidence>
<dbReference type="PANTHER" id="PTHR35191:SF1">
    <property type="entry name" value="PROPHAGE SIDE TAIL FIBER PROTEIN HOMOLOG STFQ-RELATED"/>
    <property type="match status" value="1"/>
</dbReference>
<comment type="caution">
    <text evidence="3">The sequence shown here is derived from an EMBL/GenBank/DDBJ whole genome shotgun (WGS) entry which is preliminary data.</text>
</comment>
<dbReference type="AlphaFoldDB" id="A0A5U7YST0"/>
<dbReference type="EMBL" id="AAGSZG010000002">
    <property type="protein sequence ID" value="EBR6584523.1"/>
    <property type="molecule type" value="Genomic_DNA"/>
</dbReference>
<dbReference type="InterPro" id="IPR022225">
    <property type="entry name" value="Phage_tail_fibre_N"/>
</dbReference>
<feature type="domain" description="Phage tail fibre protein N-terminal" evidence="2">
    <location>
        <begin position="1"/>
        <end position="150"/>
    </location>
</feature>
<evidence type="ECO:0000313" key="3">
    <source>
        <dbReference type="EMBL" id="EBR6584523.1"/>
    </source>
</evidence>
<organism evidence="3">
    <name type="scientific">Salmonella enterica</name>
    <name type="common">Salmonella choleraesuis</name>
    <dbReference type="NCBI Taxonomy" id="28901"/>
    <lineage>
        <taxon>Bacteria</taxon>
        <taxon>Pseudomonadati</taxon>
        <taxon>Pseudomonadota</taxon>
        <taxon>Gammaproteobacteria</taxon>
        <taxon>Enterobacterales</taxon>
        <taxon>Enterobacteriaceae</taxon>
        <taxon>Salmonella</taxon>
    </lineage>
</organism>
<proteinExistence type="predicted"/>
<name>A0A5U7YST0_SALER</name>
<sequence>MSAKFYTLLTDIGAAKLASAAALGVPLKITHMAVGSGGGVLPTPNAQQTALVAEERRAALNMLYIDPQNSSQIIAEQVIPENEGGWWIREVGLFDETGALIAVGNCPESYKPQLAEGSGRTQTVRMVLITSSTDNITLKIDPAVVLATRKYVDDKVLELKVYVDDLMAKHIAANDPHTQYAPKASPTFTGTPKAPTPAAGNNSTQIANTAFVQAAIAALVASSPAALDTLNELAAALGNDPNFATTVMNALAGKQPLDTTLTNLSGKDTAGILQYLGLKDALLKGDGRFLAGTFVSDAIDRTSIGVRAATGCQFMRAHQAPDAPDQTSYWQIITLTEVVSPTSVVDVLAISGNNVVFGHGTGAGITSWRHVAMLEGADFSGDISAPNMRGDTLVTVGDGTAGLAKGGFDGAGFNGNNLNIKSWNGIGFQNSADLAIRAYISTRLGVIAAAENLQAGNAIFNKNGDVYGDIWGGGSGPGWLSAYIAGRPLRQYITMVGLYQNDKTKPFMLHDDGSGVFLATTDMLSGYVQSIRFGATEQGNVYRSPGFADQLGYVITGVENGDSNDTPDRIQRRLLQLKVNGQWYTVGA</sequence>
<reference evidence="3" key="1">
    <citation type="submission" date="2018-07" db="EMBL/GenBank/DDBJ databases">
        <authorList>
            <consortium name="PulseNet: The National Subtyping Network for Foodborne Disease Surveillance"/>
            <person name="Tarr C.L."/>
            <person name="Trees E."/>
            <person name="Katz L.S."/>
            <person name="Carleton-Romer H.A."/>
            <person name="Stroika S."/>
            <person name="Kucerova Z."/>
            <person name="Roache K.F."/>
            <person name="Sabol A.L."/>
            <person name="Besser J."/>
            <person name="Gerner-Smidt P."/>
        </authorList>
    </citation>
    <scope>NUCLEOTIDE SEQUENCE</scope>
    <source>
        <strain evidence="3">PNUSAS013088</strain>
    </source>
</reference>
<protein>
    <submittedName>
        <fullName evidence="3">Phage tail protein</fullName>
    </submittedName>
</protein>
<dbReference type="InterPro" id="IPR051934">
    <property type="entry name" value="Phage_Tail_Fiber_Structural"/>
</dbReference>
<evidence type="ECO:0000256" key="1">
    <source>
        <dbReference type="SAM" id="MobiDB-lite"/>
    </source>
</evidence>
<accession>A0A5U7YST0</accession>
<dbReference type="Pfam" id="PF12571">
    <property type="entry name" value="Phage_tail_fib"/>
    <property type="match status" value="1"/>
</dbReference>